<dbReference type="Proteomes" id="UP001524642">
    <property type="component" value="Unassembled WGS sequence"/>
</dbReference>
<dbReference type="CDD" id="cd07012">
    <property type="entry name" value="PBP2_Bug_TTT"/>
    <property type="match status" value="1"/>
</dbReference>
<dbReference type="RefSeq" id="WP_257719253.1">
    <property type="nucleotide sequence ID" value="NZ_JANJOU010000037.1"/>
</dbReference>
<dbReference type="InterPro" id="IPR005064">
    <property type="entry name" value="BUG"/>
</dbReference>
<sequence>MISRRELSAAALGSLGLSVAPARAQDLPRGPVTLVVPWAPGGSADSLSRLLAQQLSADLGQSFVVENRPGASGLVGHSYVARARPDGSVLLFAACATFVMVPHLLPVPYDGDRAFAPIGTILSNPLLFCAAPRSGIRDIQSLIARAKAEQGKMSYGSAGAGSSTHLAIELLLSMSGAPVTEVSYRGNAPAMQAVLAGEVAFTSVDALVALPFVRSGDLAPLAVSTTWRSPVLPEVPTVAESGYPEYECATDFALLAPAGTPAPVVARLHAAVKTALAKPELQEKLTQQSVVAAIGEPQDFPTYVERESAKWGGLIRARGIRVQQ</sequence>
<dbReference type="InterPro" id="IPR042100">
    <property type="entry name" value="Bug_dom1"/>
</dbReference>
<dbReference type="PANTHER" id="PTHR42928">
    <property type="entry name" value="TRICARBOXYLATE-BINDING PROTEIN"/>
    <property type="match status" value="1"/>
</dbReference>
<accession>A0ABT1XCY7</accession>
<dbReference type="EMBL" id="JANJOU010000037">
    <property type="protein sequence ID" value="MCR0985606.1"/>
    <property type="molecule type" value="Genomic_DNA"/>
</dbReference>
<dbReference type="Gene3D" id="3.40.190.150">
    <property type="entry name" value="Bordetella uptake gene, domain 1"/>
    <property type="match status" value="1"/>
</dbReference>
<gene>
    <name evidence="2" type="ORF">NRP21_26490</name>
</gene>
<dbReference type="PANTHER" id="PTHR42928:SF5">
    <property type="entry name" value="BLR1237 PROTEIN"/>
    <property type="match status" value="1"/>
</dbReference>
<reference evidence="2 3" key="1">
    <citation type="submission" date="2022-06" db="EMBL/GenBank/DDBJ databases">
        <title>Roseomonas CN29.</title>
        <authorList>
            <person name="Cheng Y."/>
            <person name="He X."/>
        </authorList>
    </citation>
    <scope>NUCLEOTIDE SEQUENCE [LARGE SCALE GENOMIC DNA]</scope>
    <source>
        <strain evidence="2 3">CN29</strain>
    </source>
</reference>
<comment type="caution">
    <text evidence="2">The sequence shown here is derived from an EMBL/GenBank/DDBJ whole genome shotgun (WGS) entry which is preliminary data.</text>
</comment>
<comment type="similarity">
    <text evidence="1">Belongs to the UPF0065 (bug) family.</text>
</comment>
<dbReference type="SUPFAM" id="SSF53850">
    <property type="entry name" value="Periplasmic binding protein-like II"/>
    <property type="match status" value="1"/>
</dbReference>
<evidence type="ECO:0000256" key="1">
    <source>
        <dbReference type="ARBA" id="ARBA00006987"/>
    </source>
</evidence>
<dbReference type="PIRSF" id="PIRSF017082">
    <property type="entry name" value="YflP"/>
    <property type="match status" value="1"/>
</dbReference>
<name>A0ABT1XCY7_9PROT</name>
<protein>
    <submittedName>
        <fullName evidence="2">Tripartite tricarboxylate transporter substrate binding protein</fullName>
    </submittedName>
</protein>
<proteinExistence type="inferred from homology"/>
<evidence type="ECO:0000313" key="2">
    <source>
        <dbReference type="EMBL" id="MCR0985606.1"/>
    </source>
</evidence>
<dbReference type="Gene3D" id="3.40.190.10">
    <property type="entry name" value="Periplasmic binding protein-like II"/>
    <property type="match status" value="1"/>
</dbReference>
<organism evidence="2 3">
    <name type="scientific">Roseomonas populi</name>
    <dbReference type="NCBI Taxonomy" id="3121582"/>
    <lineage>
        <taxon>Bacteria</taxon>
        <taxon>Pseudomonadati</taxon>
        <taxon>Pseudomonadota</taxon>
        <taxon>Alphaproteobacteria</taxon>
        <taxon>Acetobacterales</taxon>
        <taxon>Roseomonadaceae</taxon>
        <taxon>Roseomonas</taxon>
    </lineage>
</organism>
<dbReference type="Pfam" id="PF03401">
    <property type="entry name" value="TctC"/>
    <property type="match status" value="1"/>
</dbReference>
<keyword evidence="3" id="KW-1185">Reference proteome</keyword>
<evidence type="ECO:0000313" key="3">
    <source>
        <dbReference type="Proteomes" id="UP001524642"/>
    </source>
</evidence>